<dbReference type="EMBL" id="NBII01000003">
    <property type="protein sequence ID" value="PAV20858.1"/>
    <property type="molecule type" value="Genomic_DNA"/>
</dbReference>
<gene>
    <name evidence="11" type="ORF">PNOK_0348500</name>
</gene>
<feature type="transmembrane region" description="Helical" evidence="10">
    <location>
        <begin position="424"/>
        <end position="448"/>
    </location>
</feature>
<dbReference type="PANTHER" id="PTHR28259:SF1">
    <property type="entry name" value="FLUORIDE EXPORT PROTEIN 1-RELATED"/>
    <property type="match status" value="1"/>
</dbReference>
<name>A0A286UMP5_9AGAM</name>
<evidence type="ECO:0000313" key="11">
    <source>
        <dbReference type="EMBL" id="PAV20858.1"/>
    </source>
</evidence>
<comment type="similarity">
    <text evidence="7">Belongs to the fluoride channel Fluc/FEX (TC 1.A.43) family.</text>
</comment>
<evidence type="ECO:0000256" key="7">
    <source>
        <dbReference type="ARBA" id="ARBA00035120"/>
    </source>
</evidence>
<dbReference type="InterPro" id="IPR003691">
    <property type="entry name" value="FluC"/>
</dbReference>
<dbReference type="FunCoup" id="A0A286UMP5">
    <property type="interactions" value="34"/>
</dbReference>
<proteinExistence type="inferred from homology"/>
<feature type="transmembrane region" description="Helical" evidence="10">
    <location>
        <begin position="355"/>
        <end position="380"/>
    </location>
</feature>
<feature type="transmembrane region" description="Helical" evidence="10">
    <location>
        <begin position="167"/>
        <end position="187"/>
    </location>
</feature>
<evidence type="ECO:0000256" key="5">
    <source>
        <dbReference type="ARBA" id="ARBA00022989"/>
    </source>
</evidence>
<feature type="transmembrane region" description="Helical" evidence="10">
    <location>
        <begin position="300"/>
        <end position="321"/>
    </location>
</feature>
<feature type="compositionally biased region" description="Low complexity" evidence="9">
    <location>
        <begin position="1"/>
        <end position="15"/>
    </location>
</feature>
<evidence type="ECO:0000256" key="8">
    <source>
        <dbReference type="ARBA" id="ARBA00035585"/>
    </source>
</evidence>
<evidence type="ECO:0000256" key="10">
    <source>
        <dbReference type="SAM" id="Phobius"/>
    </source>
</evidence>
<feature type="transmembrane region" description="Helical" evidence="10">
    <location>
        <begin position="135"/>
        <end position="161"/>
    </location>
</feature>
<organism evidence="11 12">
    <name type="scientific">Pyrrhoderma noxium</name>
    <dbReference type="NCBI Taxonomy" id="2282107"/>
    <lineage>
        <taxon>Eukaryota</taxon>
        <taxon>Fungi</taxon>
        <taxon>Dikarya</taxon>
        <taxon>Basidiomycota</taxon>
        <taxon>Agaricomycotina</taxon>
        <taxon>Agaricomycetes</taxon>
        <taxon>Hymenochaetales</taxon>
        <taxon>Hymenochaetaceae</taxon>
        <taxon>Pyrrhoderma</taxon>
    </lineage>
</organism>
<accession>A0A286UMP5</accession>
<feature type="region of interest" description="Disordered" evidence="9">
    <location>
        <begin position="1"/>
        <end position="45"/>
    </location>
</feature>
<feature type="transmembrane region" description="Helical" evidence="10">
    <location>
        <begin position="327"/>
        <end position="348"/>
    </location>
</feature>
<feature type="compositionally biased region" description="Polar residues" evidence="9">
    <location>
        <begin position="21"/>
        <end position="30"/>
    </location>
</feature>
<sequence>MAFSSANSSQLNSSLGEKTEGSSGTLDRVSNNNNSNNNINLTTTNNGLRKLQKDVSDDGSGVAAIIANNTDNPVLNAIESPGVERQRLSDAESLASINEAPQVEAQTQAQYPLERIESYESLPKQISPSKAYSPFSFPIIASLIPGSVFGVLLRLGILALMGYDEHSIFPLAWVQATGCLIMGLTLGLKDYISDFYGPLYTAMATGFCGSVTTFSSWQIDVFLSWANSGHAHRDWFRDLIDGLSKTFFTLAISLAATNLGIHLSKQLISFLNLSPTSSATSSTSSSSPKKPIKINFAPPLFRYSFSTLSVLIYAATLPAYFKASPSFRHQATAALLFSFPGTLTRYFLSVKLTPLLKLFPLGTFVANSLGTTLLGIFHVLQRTKTLPSPNACAILQGLIDGYCGCLTTVSTFAVEVSALGTRKAWLYVWISWAASQILLLIVLGTAWWGENINESRMCTYTS</sequence>
<comment type="subcellular location">
    <subcellularLocation>
        <location evidence="2">Cell membrane</location>
        <topology evidence="2">Multi-pass membrane protein</topology>
    </subcellularLocation>
</comment>
<keyword evidence="4 10" id="KW-0812">Transmembrane</keyword>
<feature type="transmembrane region" description="Helical" evidence="10">
    <location>
        <begin position="199"/>
        <end position="219"/>
    </location>
</feature>
<comment type="function">
    <text evidence="1">Fluoride channel required for the rapid expulsion of cytoplasmic fluoride.</text>
</comment>
<evidence type="ECO:0008006" key="13">
    <source>
        <dbReference type="Google" id="ProtNLM"/>
    </source>
</evidence>
<evidence type="ECO:0000256" key="2">
    <source>
        <dbReference type="ARBA" id="ARBA00004651"/>
    </source>
</evidence>
<feature type="transmembrane region" description="Helical" evidence="10">
    <location>
        <begin position="239"/>
        <end position="261"/>
    </location>
</feature>
<dbReference type="AlphaFoldDB" id="A0A286UMP5"/>
<feature type="compositionally biased region" description="Low complexity" evidence="9">
    <location>
        <begin position="31"/>
        <end position="45"/>
    </location>
</feature>
<dbReference type="OrthoDB" id="409792at2759"/>
<keyword evidence="12" id="KW-1185">Reference proteome</keyword>
<keyword evidence="6 10" id="KW-0472">Membrane</keyword>
<evidence type="ECO:0000256" key="4">
    <source>
        <dbReference type="ARBA" id="ARBA00022692"/>
    </source>
</evidence>
<evidence type="ECO:0000256" key="3">
    <source>
        <dbReference type="ARBA" id="ARBA00022475"/>
    </source>
</evidence>
<dbReference type="InParanoid" id="A0A286UMP5"/>
<keyword evidence="5 10" id="KW-1133">Transmembrane helix</keyword>
<dbReference type="PANTHER" id="PTHR28259">
    <property type="entry name" value="FLUORIDE EXPORT PROTEIN 1-RELATED"/>
    <property type="match status" value="1"/>
</dbReference>
<evidence type="ECO:0000256" key="1">
    <source>
        <dbReference type="ARBA" id="ARBA00002598"/>
    </source>
</evidence>
<comment type="catalytic activity">
    <reaction evidence="8">
        <text>fluoride(in) = fluoride(out)</text>
        <dbReference type="Rhea" id="RHEA:76159"/>
        <dbReference type="ChEBI" id="CHEBI:17051"/>
    </reaction>
    <physiologicalReaction direction="left-to-right" evidence="8">
        <dbReference type="Rhea" id="RHEA:76160"/>
    </physiologicalReaction>
</comment>
<evidence type="ECO:0000256" key="6">
    <source>
        <dbReference type="ARBA" id="ARBA00023136"/>
    </source>
</evidence>
<dbReference type="Proteomes" id="UP000217199">
    <property type="component" value="Unassembled WGS sequence"/>
</dbReference>
<reference evidence="11 12" key="1">
    <citation type="journal article" date="2017" name="Mol. Ecol.">
        <title>Comparative and population genomic landscape of Phellinus noxius: A hypervariable fungus causing root rot in trees.</title>
        <authorList>
            <person name="Chung C.L."/>
            <person name="Lee T.J."/>
            <person name="Akiba M."/>
            <person name="Lee H.H."/>
            <person name="Kuo T.H."/>
            <person name="Liu D."/>
            <person name="Ke H.M."/>
            <person name="Yokoi T."/>
            <person name="Roa M.B."/>
            <person name="Lu M.J."/>
            <person name="Chang Y.Y."/>
            <person name="Ann P.J."/>
            <person name="Tsai J.N."/>
            <person name="Chen C.Y."/>
            <person name="Tzean S.S."/>
            <person name="Ota Y."/>
            <person name="Hattori T."/>
            <person name="Sahashi N."/>
            <person name="Liou R.F."/>
            <person name="Kikuchi T."/>
            <person name="Tsai I.J."/>
        </authorList>
    </citation>
    <scope>NUCLEOTIDE SEQUENCE [LARGE SCALE GENOMIC DNA]</scope>
    <source>
        <strain evidence="11 12">FFPRI411160</strain>
    </source>
</reference>
<dbReference type="GO" id="GO:0005886">
    <property type="term" value="C:plasma membrane"/>
    <property type="evidence" value="ECO:0007669"/>
    <property type="project" value="UniProtKB-SubCell"/>
</dbReference>
<evidence type="ECO:0000313" key="12">
    <source>
        <dbReference type="Proteomes" id="UP000217199"/>
    </source>
</evidence>
<keyword evidence="3" id="KW-1003">Cell membrane</keyword>
<dbReference type="STRING" id="2282107.A0A286UMP5"/>
<protein>
    <recommendedName>
        <fullName evidence="13">Chromosome condensation</fullName>
    </recommendedName>
</protein>
<comment type="caution">
    <text evidence="11">The sequence shown here is derived from an EMBL/GenBank/DDBJ whole genome shotgun (WGS) entry which is preliminary data.</text>
</comment>
<dbReference type="GO" id="GO:1903425">
    <property type="term" value="F:fluoride transmembrane transporter activity"/>
    <property type="evidence" value="ECO:0007669"/>
    <property type="project" value="TreeGrafter"/>
</dbReference>
<dbReference type="Pfam" id="PF02537">
    <property type="entry name" value="CRCB"/>
    <property type="match status" value="2"/>
</dbReference>
<evidence type="ECO:0000256" key="9">
    <source>
        <dbReference type="SAM" id="MobiDB-lite"/>
    </source>
</evidence>